<dbReference type="EMBL" id="UYWY01023768">
    <property type="protein sequence ID" value="VDM47963.1"/>
    <property type="molecule type" value="Genomic_DNA"/>
</dbReference>
<organism evidence="2 3">
    <name type="scientific">Toxocara canis</name>
    <name type="common">Canine roundworm</name>
    <dbReference type="NCBI Taxonomy" id="6265"/>
    <lineage>
        <taxon>Eukaryota</taxon>
        <taxon>Metazoa</taxon>
        <taxon>Ecdysozoa</taxon>
        <taxon>Nematoda</taxon>
        <taxon>Chromadorea</taxon>
        <taxon>Rhabditida</taxon>
        <taxon>Spirurina</taxon>
        <taxon>Ascaridomorpha</taxon>
        <taxon>Ascaridoidea</taxon>
        <taxon>Toxocaridae</taxon>
        <taxon>Toxocara</taxon>
    </lineage>
</organism>
<keyword evidence="2" id="KW-1185">Reference proteome</keyword>
<reference evidence="1 2" key="2">
    <citation type="submission" date="2018-11" db="EMBL/GenBank/DDBJ databases">
        <authorList>
            <consortium name="Pathogen Informatics"/>
        </authorList>
    </citation>
    <scope>NUCLEOTIDE SEQUENCE [LARGE SCALE GENOMIC DNA]</scope>
</reference>
<protein>
    <submittedName>
        <fullName evidence="3">tRNA-synt_2 domain-containing protein</fullName>
    </submittedName>
</protein>
<sequence length="152" mass="16989">MPGAHAERHALADMLTLIYKKKVHSLSSLHAGSEPMIGKPVQEIWVAGALISLREEFAWFCSSGFKFIPVEVCSNLMLPQLGQENGETLVMDLVLYSEREEVAPSPSPRAFAKLKRTCHSNSCEDSPAKFLRTLQEKLSSSKRFNRVMILRG</sequence>
<reference evidence="3" key="1">
    <citation type="submission" date="2016-06" db="UniProtKB">
        <authorList>
            <consortium name="WormBaseParasite"/>
        </authorList>
    </citation>
    <scope>IDENTIFICATION</scope>
</reference>
<proteinExistence type="predicted"/>
<evidence type="ECO:0000313" key="2">
    <source>
        <dbReference type="Proteomes" id="UP000050794"/>
    </source>
</evidence>
<dbReference type="AlphaFoldDB" id="A0A183V7C2"/>
<dbReference type="Proteomes" id="UP000050794">
    <property type="component" value="Unassembled WGS sequence"/>
</dbReference>
<gene>
    <name evidence="1" type="ORF">TCNE_LOCUS16642</name>
</gene>
<name>A0A183V7C2_TOXCA</name>
<evidence type="ECO:0000313" key="1">
    <source>
        <dbReference type="EMBL" id="VDM47963.1"/>
    </source>
</evidence>
<dbReference type="WBParaSite" id="TCNE_0001664301-mRNA-1">
    <property type="protein sequence ID" value="TCNE_0001664301-mRNA-1"/>
    <property type="gene ID" value="TCNE_0001664301"/>
</dbReference>
<evidence type="ECO:0000313" key="3">
    <source>
        <dbReference type="WBParaSite" id="TCNE_0001664301-mRNA-1"/>
    </source>
</evidence>
<accession>A0A183V7C2</accession>